<evidence type="ECO:0000256" key="3">
    <source>
        <dbReference type="ARBA" id="ARBA00022525"/>
    </source>
</evidence>
<dbReference type="Pfam" id="PF06511">
    <property type="entry name" value="T3SS_TC"/>
    <property type="match status" value="1"/>
</dbReference>
<name>A0A1I5AW93_9GAMM</name>
<keyword evidence="8" id="KW-1185">Reference proteome</keyword>
<dbReference type="SUPFAM" id="SSF140693">
    <property type="entry name" value="IpaD-like"/>
    <property type="match status" value="1"/>
</dbReference>
<dbReference type="RefSeq" id="WP_092879540.1">
    <property type="nucleotide sequence ID" value="NZ_FOVC01000013.1"/>
</dbReference>
<protein>
    <submittedName>
        <fullName evidence="7">Invasin D</fullName>
    </submittedName>
</protein>
<dbReference type="OrthoDB" id="6619705at2"/>
<evidence type="ECO:0000256" key="6">
    <source>
        <dbReference type="SAM" id="Coils"/>
    </source>
</evidence>
<evidence type="ECO:0000256" key="1">
    <source>
        <dbReference type="ARBA" id="ARBA00004613"/>
    </source>
</evidence>
<dbReference type="AlphaFoldDB" id="A0A1I5AW93"/>
<evidence type="ECO:0000313" key="8">
    <source>
        <dbReference type="Proteomes" id="UP000242222"/>
    </source>
</evidence>
<keyword evidence="3" id="KW-0964">Secreted</keyword>
<dbReference type="Gene3D" id="1.20.1710.10">
    <property type="entry name" value="IpaD-like"/>
    <property type="match status" value="1"/>
</dbReference>
<dbReference type="GO" id="GO:0005576">
    <property type="term" value="C:extracellular region"/>
    <property type="evidence" value="ECO:0007669"/>
    <property type="project" value="UniProtKB-SubCell"/>
</dbReference>
<dbReference type="Proteomes" id="UP000242222">
    <property type="component" value="Unassembled WGS sequence"/>
</dbReference>
<dbReference type="InterPro" id="IPR009483">
    <property type="entry name" value="IpaD/BipD/SipD"/>
</dbReference>
<sequence>MEINQNSYSVSRYNQHAYSDKPIVSTNHPQADSPNEKKVSMFKEILSETLHPQKGSIIEGRRIIFSKYGYDTSADDHKKNKFSSALSTIKAAANKASASTDLAETFINQRALVDTTKTSLEKISTHKDYTVSKTNCKYLQYKAMIAKASKEDSENNPSYKDFWDKEVNAVDSMKKNYLDVYAKLMEQYTEMYQDYNQNIQQAEGGCVTGGKDGNTVHFKDNLSEAYKTFENKWLTNSVYKIDLKADDAQEMADSLKPAFNVDDNGNVTINLTQFEAMVKNNPLPAGVDKKGEADISTTSYQAWLATFNANGTALQSNMEAFSQRYSEANSTFDNESKLISSSISAMGDIAKQFFDSL</sequence>
<evidence type="ECO:0000313" key="7">
    <source>
        <dbReference type="EMBL" id="SFN66786.1"/>
    </source>
</evidence>
<keyword evidence="5 6" id="KW-0175">Coiled coil</keyword>
<comment type="similarity">
    <text evidence="2">Belongs to the invasin protein D family.</text>
</comment>
<feature type="coiled-coil region" evidence="6">
    <location>
        <begin position="178"/>
        <end position="205"/>
    </location>
</feature>
<evidence type="ECO:0000256" key="2">
    <source>
        <dbReference type="ARBA" id="ARBA00007741"/>
    </source>
</evidence>
<keyword evidence="4" id="KW-0843">Virulence</keyword>
<dbReference type="EMBL" id="FOVC01000013">
    <property type="protein sequence ID" value="SFN66786.1"/>
    <property type="molecule type" value="Genomic_DNA"/>
</dbReference>
<gene>
    <name evidence="7" type="ORF">SAMN05216516_11354</name>
</gene>
<evidence type="ECO:0000256" key="5">
    <source>
        <dbReference type="ARBA" id="ARBA00023054"/>
    </source>
</evidence>
<accession>A0A1I5AW93</accession>
<organism evidence="7 8">
    <name type="scientific">Izhakiella capsodis</name>
    <dbReference type="NCBI Taxonomy" id="1367852"/>
    <lineage>
        <taxon>Bacteria</taxon>
        <taxon>Pseudomonadati</taxon>
        <taxon>Pseudomonadota</taxon>
        <taxon>Gammaproteobacteria</taxon>
        <taxon>Enterobacterales</taxon>
        <taxon>Erwiniaceae</taxon>
        <taxon>Izhakiella</taxon>
    </lineage>
</organism>
<comment type="subcellular location">
    <subcellularLocation>
        <location evidence="1">Secreted</location>
    </subcellularLocation>
</comment>
<reference evidence="8" key="1">
    <citation type="submission" date="2016-10" db="EMBL/GenBank/DDBJ databases">
        <authorList>
            <person name="Varghese N."/>
            <person name="Submissions S."/>
        </authorList>
    </citation>
    <scope>NUCLEOTIDE SEQUENCE [LARGE SCALE GENOMIC DNA]</scope>
    <source>
        <strain evidence="8">N6PO6</strain>
    </source>
</reference>
<dbReference type="STRING" id="1367852.SAMN05216516_11354"/>
<proteinExistence type="inferred from homology"/>
<evidence type="ECO:0000256" key="4">
    <source>
        <dbReference type="ARBA" id="ARBA00023026"/>
    </source>
</evidence>
<dbReference type="InterPro" id="IPR036708">
    <property type="entry name" value="BipD-like_sf"/>
</dbReference>